<dbReference type="AlphaFoldDB" id="A0AAD9UU91"/>
<keyword evidence="7" id="KW-0547">Nucleotide-binding</keyword>
<dbReference type="SUPFAM" id="SSF52540">
    <property type="entry name" value="P-loop containing nucleoside triphosphate hydrolases"/>
    <property type="match status" value="1"/>
</dbReference>
<keyword evidence="3" id="KW-0413">Isomerase</keyword>
<dbReference type="GO" id="GO:0009378">
    <property type="term" value="F:four-way junction helicase activity"/>
    <property type="evidence" value="ECO:0007669"/>
    <property type="project" value="TreeGrafter"/>
</dbReference>
<dbReference type="PANTHER" id="PTHR13710">
    <property type="entry name" value="DNA HELICASE RECQ FAMILY MEMBER"/>
    <property type="match status" value="1"/>
</dbReference>
<dbReference type="GO" id="GO:0003677">
    <property type="term" value="F:DNA binding"/>
    <property type="evidence" value="ECO:0007669"/>
    <property type="project" value="UniProtKB-KW"/>
</dbReference>
<dbReference type="InterPro" id="IPR011545">
    <property type="entry name" value="DEAD/DEAH_box_helicase_dom"/>
</dbReference>
<keyword evidence="7" id="KW-0067">ATP-binding</keyword>
<dbReference type="Pfam" id="PF00270">
    <property type="entry name" value="DEAD"/>
    <property type="match status" value="1"/>
</dbReference>
<comment type="catalytic activity">
    <reaction evidence="4">
        <text>Couples ATP hydrolysis with the unwinding of duplex DNA by translocating in the 3'-5' direction.</text>
        <dbReference type="EC" id="5.6.2.4"/>
    </reaction>
</comment>
<evidence type="ECO:0000313" key="8">
    <source>
        <dbReference type="Proteomes" id="UP001249851"/>
    </source>
</evidence>
<comment type="similarity">
    <text evidence="1">Belongs to the helicase family. RecQ subfamily.</text>
</comment>
<keyword evidence="7" id="KW-0347">Helicase</keyword>
<dbReference type="PANTHER" id="PTHR13710:SF105">
    <property type="entry name" value="ATP-DEPENDENT DNA HELICASE Q1"/>
    <property type="match status" value="1"/>
</dbReference>
<sequence length="167" mass="18102">MADSLTFDAALEESLSFLSELGMSRQLRHGQKEAISTLVHGSDLLAVLPTGFGKSLIFQLLIRVQEILSSKPACAIVVCLLKRIVQDQLIEASSMGLSATSLASARIGDVENGKYQLIFASAEEILTKPFLSSLKKSSSPLHENLATIIVDESHTVESWTGERFVLV</sequence>
<dbReference type="InterPro" id="IPR027417">
    <property type="entry name" value="P-loop_NTPase"/>
</dbReference>
<name>A0AAD9UU91_ACRCE</name>
<dbReference type="GO" id="GO:0005737">
    <property type="term" value="C:cytoplasm"/>
    <property type="evidence" value="ECO:0007669"/>
    <property type="project" value="TreeGrafter"/>
</dbReference>
<keyword evidence="2" id="KW-0238">DNA-binding</keyword>
<evidence type="ECO:0000256" key="5">
    <source>
        <dbReference type="ARBA" id="ARBA00034808"/>
    </source>
</evidence>
<reference evidence="7" key="2">
    <citation type="journal article" date="2023" name="Science">
        <title>Genomic signatures of disease resistance in endangered staghorn corals.</title>
        <authorList>
            <person name="Vollmer S.V."/>
            <person name="Selwyn J.D."/>
            <person name="Despard B.A."/>
            <person name="Roesel C.L."/>
        </authorList>
    </citation>
    <scope>NUCLEOTIDE SEQUENCE</scope>
    <source>
        <strain evidence="7">K2</strain>
    </source>
</reference>
<accession>A0AAD9UU91</accession>
<dbReference type="Gene3D" id="3.40.50.300">
    <property type="entry name" value="P-loop containing nucleotide triphosphate hydrolases"/>
    <property type="match status" value="1"/>
</dbReference>
<dbReference type="PROSITE" id="PS51192">
    <property type="entry name" value="HELICASE_ATP_BIND_1"/>
    <property type="match status" value="1"/>
</dbReference>
<evidence type="ECO:0000256" key="4">
    <source>
        <dbReference type="ARBA" id="ARBA00034617"/>
    </source>
</evidence>
<evidence type="ECO:0000256" key="1">
    <source>
        <dbReference type="ARBA" id="ARBA00005446"/>
    </source>
</evidence>
<comment type="caution">
    <text evidence="7">The sequence shown here is derived from an EMBL/GenBank/DDBJ whole genome shotgun (WGS) entry which is preliminary data.</text>
</comment>
<dbReference type="GO" id="GO:0000724">
    <property type="term" value="P:double-strand break repair via homologous recombination"/>
    <property type="evidence" value="ECO:0007669"/>
    <property type="project" value="TreeGrafter"/>
</dbReference>
<proteinExistence type="inferred from homology"/>
<feature type="domain" description="Helicase ATP-binding" evidence="6">
    <location>
        <begin position="35"/>
        <end position="167"/>
    </location>
</feature>
<dbReference type="GO" id="GO:0043138">
    <property type="term" value="F:3'-5' DNA helicase activity"/>
    <property type="evidence" value="ECO:0007669"/>
    <property type="project" value="UniProtKB-EC"/>
</dbReference>
<reference evidence="7" key="1">
    <citation type="journal article" date="2023" name="G3 (Bethesda)">
        <title>Whole genome assembly and annotation of the endangered Caribbean coral Acropora cervicornis.</title>
        <authorList>
            <person name="Selwyn J.D."/>
            <person name="Vollmer S.V."/>
        </authorList>
    </citation>
    <scope>NUCLEOTIDE SEQUENCE</scope>
    <source>
        <strain evidence="7">K2</strain>
    </source>
</reference>
<evidence type="ECO:0000259" key="6">
    <source>
        <dbReference type="PROSITE" id="PS51192"/>
    </source>
</evidence>
<keyword evidence="7" id="KW-0378">Hydrolase</keyword>
<evidence type="ECO:0000256" key="3">
    <source>
        <dbReference type="ARBA" id="ARBA00023235"/>
    </source>
</evidence>
<gene>
    <name evidence="7" type="ORF">P5673_029685</name>
</gene>
<dbReference type="EMBL" id="JARQWQ010000120">
    <property type="protein sequence ID" value="KAK2549860.1"/>
    <property type="molecule type" value="Genomic_DNA"/>
</dbReference>
<evidence type="ECO:0000313" key="7">
    <source>
        <dbReference type="EMBL" id="KAK2549860.1"/>
    </source>
</evidence>
<dbReference type="GO" id="GO:0005694">
    <property type="term" value="C:chromosome"/>
    <property type="evidence" value="ECO:0007669"/>
    <property type="project" value="TreeGrafter"/>
</dbReference>
<dbReference type="EC" id="5.6.2.4" evidence="5"/>
<dbReference type="InterPro" id="IPR014001">
    <property type="entry name" value="Helicase_ATP-bd"/>
</dbReference>
<evidence type="ECO:0000256" key="2">
    <source>
        <dbReference type="ARBA" id="ARBA00023125"/>
    </source>
</evidence>
<organism evidence="7 8">
    <name type="scientific">Acropora cervicornis</name>
    <name type="common">Staghorn coral</name>
    <dbReference type="NCBI Taxonomy" id="6130"/>
    <lineage>
        <taxon>Eukaryota</taxon>
        <taxon>Metazoa</taxon>
        <taxon>Cnidaria</taxon>
        <taxon>Anthozoa</taxon>
        <taxon>Hexacorallia</taxon>
        <taxon>Scleractinia</taxon>
        <taxon>Astrocoeniina</taxon>
        <taxon>Acroporidae</taxon>
        <taxon>Acropora</taxon>
    </lineage>
</organism>
<keyword evidence="8" id="KW-1185">Reference proteome</keyword>
<protein>
    <recommendedName>
        <fullName evidence="5">DNA 3'-5' helicase</fullName>
        <ecNumber evidence="5">5.6.2.4</ecNumber>
    </recommendedName>
</protein>
<dbReference type="GO" id="GO:0005524">
    <property type="term" value="F:ATP binding"/>
    <property type="evidence" value="ECO:0007669"/>
    <property type="project" value="InterPro"/>
</dbReference>
<dbReference type="Proteomes" id="UP001249851">
    <property type="component" value="Unassembled WGS sequence"/>
</dbReference>